<dbReference type="RefSeq" id="WP_305012855.1">
    <property type="nucleotide sequence ID" value="NZ_JAUQSX010000009.1"/>
</dbReference>
<keyword evidence="1" id="KW-0732">Signal</keyword>
<reference evidence="2" key="1">
    <citation type="submission" date="2023-07" db="EMBL/GenBank/DDBJ databases">
        <authorList>
            <person name="Kim M.K."/>
        </authorList>
    </citation>
    <scope>NUCLEOTIDE SEQUENCE</scope>
    <source>
        <strain evidence="2">M29</strain>
    </source>
</reference>
<evidence type="ECO:0000256" key="1">
    <source>
        <dbReference type="SAM" id="SignalP"/>
    </source>
</evidence>
<name>A0ABT9AEA1_9BACT</name>
<accession>A0ABT9AEA1</accession>
<evidence type="ECO:0008006" key="4">
    <source>
        <dbReference type="Google" id="ProtNLM"/>
    </source>
</evidence>
<sequence>MMDTLTAGRGRRFSLAFFIGALLSPAIAMAQPKLPVRTTATSGEEASYDTQKHLTVAVTKFADARTAVSGFIRRRAVRVQKQEETPEQLIAEFALASPDLVSLDSLAAALGYVLENNLNSQDLSGRIGELRADEKRTAEQVAAMEPRRTLGTLEEQASLRRDLDRATDRLTSTRQQLAGIADHAGQAYVTLRLFDEVSFPTGNRRVSFVNMPGVEYGYLRLDNPKVGLTSAAYQGYALKYLVTRGKSYFNLGFYRPVSGNTGESDFVNELFVINFGQDFYPRNFGRGRRRYFNLYTCYQLGGFILNRNSDKGNEFISNANIGIGLEIMKTRHVLIDTKASYFVPLNDRSRDLRGVLGQVAFNFVF</sequence>
<comment type="caution">
    <text evidence="2">The sequence shown here is derived from an EMBL/GenBank/DDBJ whole genome shotgun (WGS) entry which is preliminary data.</text>
</comment>
<dbReference type="Proteomes" id="UP001167796">
    <property type="component" value="Unassembled WGS sequence"/>
</dbReference>
<protein>
    <recommendedName>
        <fullName evidence="4">Outer membrane protein beta-barrel domain-containing protein</fullName>
    </recommendedName>
</protein>
<feature type="chain" id="PRO_5047178298" description="Outer membrane protein beta-barrel domain-containing protein" evidence="1">
    <location>
        <begin position="31"/>
        <end position="365"/>
    </location>
</feature>
<feature type="signal peptide" evidence="1">
    <location>
        <begin position="1"/>
        <end position="30"/>
    </location>
</feature>
<organism evidence="2 3">
    <name type="scientific">Hymenobacter mellowenesis</name>
    <dbReference type="NCBI Taxonomy" id="3063995"/>
    <lineage>
        <taxon>Bacteria</taxon>
        <taxon>Pseudomonadati</taxon>
        <taxon>Bacteroidota</taxon>
        <taxon>Cytophagia</taxon>
        <taxon>Cytophagales</taxon>
        <taxon>Hymenobacteraceae</taxon>
        <taxon>Hymenobacter</taxon>
    </lineage>
</organism>
<dbReference type="EMBL" id="JAUQSX010000009">
    <property type="protein sequence ID" value="MDO7848174.1"/>
    <property type="molecule type" value="Genomic_DNA"/>
</dbReference>
<evidence type="ECO:0000313" key="3">
    <source>
        <dbReference type="Proteomes" id="UP001167796"/>
    </source>
</evidence>
<keyword evidence="3" id="KW-1185">Reference proteome</keyword>
<evidence type="ECO:0000313" key="2">
    <source>
        <dbReference type="EMBL" id="MDO7848174.1"/>
    </source>
</evidence>
<proteinExistence type="predicted"/>
<gene>
    <name evidence="2" type="ORF">Q5H92_17540</name>
</gene>